<dbReference type="InterPro" id="IPR002213">
    <property type="entry name" value="UDP_glucos_trans"/>
</dbReference>
<proteinExistence type="inferred from homology"/>
<name>A0A1I8B8F4_MELHA</name>
<evidence type="ECO:0000256" key="4">
    <source>
        <dbReference type="ARBA" id="ARBA00022679"/>
    </source>
</evidence>
<evidence type="ECO:0000256" key="2">
    <source>
        <dbReference type="ARBA" id="ARBA00012544"/>
    </source>
</evidence>
<dbReference type="GO" id="GO:0015020">
    <property type="term" value="F:glucuronosyltransferase activity"/>
    <property type="evidence" value="ECO:0007669"/>
    <property type="project" value="UniProtKB-EC"/>
</dbReference>
<evidence type="ECO:0000256" key="1">
    <source>
        <dbReference type="ARBA" id="ARBA00009995"/>
    </source>
</evidence>
<dbReference type="SUPFAM" id="SSF53756">
    <property type="entry name" value="UDP-Glycosyltransferase/glycogen phosphorylase"/>
    <property type="match status" value="1"/>
</dbReference>
<organism evidence="6 7">
    <name type="scientific">Meloidogyne hapla</name>
    <name type="common">Root-knot nematode worm</name>
    <dbReference type="NCBI Taxonomy" id="6305"/>
    <lineage>
        <taxon>Eukaryota</taxon>
        <taxon>Metazoa</taxon>
        <taxon>Ecdysozoa</taxon>
        <taxon>Nematoda</taxon>
        <taxon>Chromadorea</taxon>
        <taxon>Rhabditida</taxon>
        <taxon>Tylenchina</taxon>
        <taxon>Tylenchomorpha</taxon>
        <taxon>Tylenchoidea</taxon>
        <taxon>Meloidogynidae</taxon>
        <taxon>Meloidogyninae</taxon>
        <taxon>Meloidogyne</taxon>
    </lineage>
</organism>
<dbReference type="PANTHER" id="PTHR48043">
    <property type="entry name" value="EG:EG0003.4 PROTEIN-RELATED"/>
    <property type="match status" value="1"/>
</dbReference>
<dbReference type="WBParaSite" id="MhA1_Contig1622.frz3.gene10">
    <property type="protein sequence ID" value="MhA1_Contig1622.frz3.gene10"/>
    <property type="gene ID" value="MhA1_Contig1622.frz3.gene10"/>
</dbReference>
<keyword evidence="6" id="KW-1185">Reference proteome</keyword>
<evidence type="ECO:0000313" key="6">
    <source>
        <dbReference type="Proteomes" id="UP000095281"/>
    </source>
</evidence>
<dbReference type="Gene3D" id="3.40.50.2000">
    <property type="entry name" value="Glycogen Phosphorylase B"/>
    <property type="match status" value="1"/>
</dbReference>
<accession>A0A1I8B8F4</accession>
<dbReference type="AlphaFoldDB" id="A0A1I8B8F4"/>
<comment type="catalytic activity">
    <reaction evidence="5">
        <text>glucuronate acceptor + UDP-alpha-D-glucuronate = acceptor beta-D-glucuronoside + UDP + H(+)</text>
        <dbReference type="Rhea" id="RHEA:21032"/>
        <dbReference type="ChEBI" id="CHEBI:15378"/>
        <dbReference type="ChEBI" id="CHEBI:58052"/>
        <dbReference type="ChEBI" id="CHEBI:58223"/>
        <dbReference type="ChEBI" id="CHEBI:132367"/>
        <dbReference type="ChEBI" id="CHEBI:132368"/>
        <dbReference type="EC" id="2.4.1.17"/>
    </reaction>
</comment>
<evidence type="ECO:0000256" key="5">
    <source>
        <dbReference type="ARBA" id="ARBA00047475"/>
    </source>
</evidence>
<evidence type="ECO:0000313" key="7">
    <source>
        <dbReference type="WBParaSite" id="MhA1_Contig1622.frz3.gene10"/>
    </source>
</evidence>
<protein>
    <recommendedName>
        <fullName evidence="2">glucuronosyltransferase</fullName>
        <ecNumber evidence="2">2.4.1.17</ecNumber>
    </recommendedName>
</protein>
<keyword evidence="3" id="KW-0328">Glycosyltransferase</keyword>
<dbReference type="EC" id="2.4.1.17" evidence="2"/>
<dbReference type="PANTHER" id="PTHR48043:SF145">
    <property type="entry name" value="FI06409P-RELATED"/>
    <property type="match status" value="1"/>
</dbReference>
<evidence type="ECO:0000256" key="3">
    <source>
        <dbReference type="ARBA" id="ARBA00022676"/>
    </source>
</evidence>
<sequence length="366" mass="41938">MEDIGIKDFLVAQNYSLGIGEFSGMVGSFAVFEFLNIKNTINVSPSLLTPRFNYFFGTTFENDEVPVIYFINLQPGDGYSDADIWQIGTERYKTNFGYHLLERKENMNNNLRKYATKYFELFNYWANKGIEPPIQNLTLNELFTENKFHFVNQHEEGKYRLFPDHSKIIYIGGIVVEEKGILTGEKLITNNHNCVGLFSMGTLVPLAEEDIPGIIVMFNKFGSLLDCYFYVKIEEYLLKNINVPENVKVVTEVEQQKLLAQASMKIFISQCGMNSVIEAMYAGVPIICLPFHGDQNYNSMVVEHLQIGIWLNRRDLADKIGEAIDNVMNDNLIYAENAKKLRENIHEKGFSLRNVFLDHVAAAIRN</sequence>
<dbReference type="Pfam" id="PF00201">
    <property type="entry name" value="UDPGT"/>
    <property type="match status" value="1"/>
</dbReference>
<dbReference type="CDD" id="cd03784">
    <property type="entry name" value="GT1_Gtf-like"/>
    <property type="match status" value="1"/>
</dbReference>
<dbReference type="InterPro" id="IPR050271">
    <property type="entry name" value="UDP-glycosyltransferase"/>
</dbReference>
<reference evidence="7" key="1">
    <citation type="submission" date="2016-11" db="UniProtKB">
        <authorList>
            <consortium name="WormBaseParasite"/>
        </authorList>
    </citation>
    <scope>IDENTIFICATION</scope>
</reference>
<comment type="similarity">
    <text evidence="1">Belongs to the UDP-glycosyltransferase family.</text>
</comment>
<keyword evidence="4" id="KW-0808">Transferase</keyword>
<dbReference type="Proteomes" id="UP000095281">
    <property type="component" value="Unplaced"/>
</dbReference>